<comment type="caution">
    <text evidence="1">The sequence shown here is derived from an EMBL/GenBank/DDBJ whole genome shotgun (WGS) entry which is preliminary data.</text>
</comment>
<evidence type="ECO:0000313" key="1">
    <source>
        <dbReference type="EMBL" id="EHO66840.1"/>
    </source>
</evidence>
<reference evidence="1 2" key="1">
    <citation type="submission" date="2011-12" db="EMBL/GenBank/DDBJ databases">
        <title>The Genome Sequence of Prevotella maculosa OT 289.</title>
        <authorList>
            <consortium name="The Broad Institute Genome Sequencing Platform"/>
            <person name="Earl A."/>
            <person name="Ward D."/>
            <person name="Feldgarden M."/>
            <person name="Gevers D."/>
            <person name="Izard J."/>
            <person name="Blanton J.M."/>
            <person name="Mathney J."/>
            <person name="Tanner A.C."/>
            <person name="Dewhirst F.E."/>
            <person name="Young S.K."/>
            <person name="Zeng Q."/>
            <person name="Gargeya S."/>
            <person name="Fitzgerald M."/>
            <person name="Haas B."/>
            <person name="Abouelleil A."/>
            <person name="Alvarado L."/>
            <person name="Arachchi H.M."/>
            <person name="Berlin A."/>
            <person name="Chapman S.B."/>
            <person name="Gearin G."/>
            <person name="Goldberg J."/>
            <person name="Griggs A."/>
            <person name="Gujja S."/>
            <person name="Hansen M."/>
            <person name="Heiman D."/>
            <person name="Howarth C."/>
            <person name="Larimer J."/>
            <person name="Lui A."/>
            <person name="MacDonald P.J.P."/>
            <person name="McCowen C."/>
            <person name="Montmayeur A."/>
            <person name="Murphy C."/>
            <person name="Neiman D."/>
            <person name="Pearson M."/>
            <person name="Priest M."/>
            <person name="Roberts A."/>
            <person name="Saif S."/>
            <person name="Shea T."/>
            <person name="Sisk P."/>
            <person name="Stolte C."/>
            <person name="Sykes S."/>
            <person name="Wortman J."/>
            <person name="Nusbaum C."/>
            <person name="Birren B."/>
        </authorList>
    </citation>
    <scope>NUCLEOTIDE SEQUENCE [LARGE SCALE GENOMIC DNA]</scope>
    <source>
        <strain evidence="1 2">OT 289</strain>
    </source>
</reference>
<gene>
    <name evidence="1" type="ORF">HMPREF9944_02204</name>
</gene>
<dbReference type="Proteomes" id="UP000003167">
    <property type="component" value="Unassembled WGS sequence"/>
</dbReference>
<dbReference type="HOGENOM" id="CLU_2586799_0_0_10"/>
<proteinExistence type="predicted"/>
<keyword evidence="2" id="KW-1185">Reference proteome</keyword>
<dbReference type="EMBL" id="AGEK01000042">
    <property type="protein sequence ID" value="EHO66840.1"/>
    <property type="molecule type" value="Genomic_DNA"/>
</dbReference>
<sequence>MDDECFINFFYLPPWEKMFSVKISFVIRGRQASFLHFLASSMDDEHSFYILLSSPLDDKRSFFVLLSSPVGDECSFFAFR</sequence>
<accession>H1HQC4</accession>
<evidence type="ECO:0000313" key="2">
    <source>
        <dbReference type="Proteomes" id="UP000003167"/>
    </source>
</evidence>
<name>H1HQC4_9BACT</name>
<organism evidence="1 2">
    <name type="scientific">Segatella maculosa OT 289</name>
    <dbReference type="NCBI Taxonomy" id="999422"/>
    <lineage>
        <taxon>Bacteria</taxon>
        <taxon>Pseudomonadati</taxon>
        <taxon>Bacteroidota</taxon>
        <taxon>Bacteroidia</taxon>
        <taxon>Bacteroidales</taxon>
        <taxon>Prevotellaceae</taxon>
        <taxon>Segatella</taxon>
    </lineage>
</organism>
<protein>
    <submittedName>
        <fullName evidence="1">Uncharacterized protein</fullName>
    </submittedName>
</protein>
<dbReference type="STRING" id="999422.HMPREF9944_02204"/>
<dbReference type="AlphaFoldDB" id="H1HQC4"/>